<evidence type="ECO:0000313" key="1">
    <source>
        <dbReference type="EMBL" id="BAS01901.1"/>
    </source>
</evidence>
<dbReference type="EMBL" id="AB996603">
    <property type="protein sequence ID" value="BAS01901.1"/>
    <property type="molecule type" value="Genomic_DNA"/>
</dbReference>
<proteinExistence type="predicted"/>
<dbReference type="AlphaFoldDB" id="A0A0H5BIB7"/>
<organism evidence="1">
    <name type="scientific">Amorphochlora amoebiformis</name>
    <dbReference type="NCBI Taxonomy" id="1561963"/>
    <lineage>
        <taxon>Eukaryota</taxon>
        <taxon>Sar</taxon>
        <taxon>Rhizaria</taxon>
        <taxon>Cercozoa</taxon>
        <taxon>Chlorarachniophyceae</taxon>
        <taxon>Amorphochlora</taxon>
    </lineage>
</organism>
<geneLocation type="nucleomorph" evidence="1"/>
<reference evidence="1" key="1">
    <citation type="journal article" date="2015" name="Genome Biol. Evol.">
        <title>Nucleomorph Genome Sequences of Two Chlorarachniophytes, Amorphochlora amoebiformis and Lotharella vacuolata.</title>
        <authorList>
            <person name="Suzuki S."/>
            <person name="Shirato S."/>
            <person name="Hirakawa Y."/>
            <person name="Ishida K."/>
        </authorList>
    </citation>
    <scope>NUCLEOTIDE SEQUENCE</scope>
    <source>
        <strain evidence="1">CCMP2058</strain>
    </source>
</reference>
<keyword evidence="1" id="KW-0542">Nucleomorph</keyword>
<accession>A0A0H5BIB7</accession>
<protein>
    <submittedName>
        <fullName evidence="1">Uncharacterized protein</fullName>
    </submittedName>
</protein>
<sequence length="415" mass="49822">MIDSSASNTYLSHCLKPGFFKNRAVKHEFIVFNYKKKKNDGVNNGYFESKKSLFKNMMLSQQNYYKLYSLLNNRYLLLKRIANYSNDNYSIYCLFGSYSKTRNNIFNNFYHYVSQNNSFQCQQRSIRKVNESFDQYFLKKKTKSDLKEFFNLISIKKDKIIPFSNNQIILEYYIKYFMDQNFIINICLPLKNNLLYTLPKRYLKIQKNNLLSNFVYSNHEVLDSSFLFHDDNRLFSIEMIYQKLTIECHANLDVCFSNSNASTFNISSIKDFSNLILLVHNSLLKKYYNYKARIPYQENYLINNFVVAKKNRSIQPILRCISRSIENSNPLQIERNNELSSYCIYEFACNCYNYIFETSENNFDYYTNTPLFYYLQLYMRYNLFVHSMLYKNTSLHKNKGILDYFTLKVFYSNSN</sequence>
<name>A0A0H5BIB7_9EUKA</name>